<organism evidence="2 3">
    <name type="scientific">Mycobacterium intracellulare</name>
    <dbReference type="NCBI Taxonomy" id="1767"/>
    <lineage>
        <taxon>Bacteria</taxon>
        <taxon>Bacillati</taxon>
        <taxon>Actinomycetota</taxon>
        <taxon>Actinomycetes</taxon>
        <taxon>Mycobacteriales</taxon>
        <taxon>Mycobacteriaceae</taxon>
        <taxon>Mycobacterium</taxon>
        <taxon>Mycobacterium avium complex (MAC)</taxon>
    </lineage>
</organism>
<feature type="transmembrane region" description="Helical" evidence="1">
    <location>
        <begin position="107"/>
        <end position="131"/>
    </location>
</feature>
<dbReference type="GO" id="GO:0043190">
    <property type="term" value="C:ATP-binding cassette (ABC) transporter complex"/>
    <property type="evidence" value="ECO:0007669"/>
    <property type="project" value="InterPro"/>
</dbReference>
<dbReference type="GO" id="GO:0005548">
    <property type="term" value="F:phospholipid transporter activity"/>
    <property type="evidence" value="ECO:0007669"/>
    <property type="project" value="TreeGrafter"/>
</dbReference>
<dbReference type="Pfam" id="PF02405">
    <property type="entry name" value="MlaE"/>
    <property type="match status" value="1"/>
</dbReference>
<proteinExistence type="predicted"/>
<feature type="transmembrane region" description="Helical" evidence="1">
    <location>
        <begin position="213"/>
        <end position="236"/>
    </location>
</feature>
<keyword evidence="1" id="KW-0812">Transmembrane</keyword>
<reference evidence="2" key="1">
    <citation type="submission" date="2023-10" db="EMBL/GenBank/DDBJ databases">
        <title>Characterization and genome sequence of Mycobacterium intracellulare ABSURDO, a novel pathogenic isolate with three colony morphotypes that vary in growth and acid-fastness.</title>
        <authorList>
            <person name="Jude B.A."/>
            <person name="Robinson R.T."/>
        </authorList>
    </citation>
    <scope>NUCLEOTIDE SEQUENCE</scope>
    <source>
        <strain evidence="2">ABSURDO Component B</strain>
    </source>
</reference>
<feature type="transmembrane region" description="Helical" evidence="1">
    <location>
        <begin position="257"/>
        <end position="275"/>
    </location>
</feature>
<evidence type="ECO:0000313" key="3">
    <source>
        <dbReference type="Proteomes" id="UP001187143"/>
    </source>
</evidence>
<dbReference type="RefSeq" id="WP_014384393.1">
    <property type="nucleotide sequence ID" value="NZ_JAEKMV010000003.1"/>
</dbReference>
<keyword evidence="1" id="KW-1133">Transmembrane helix</keyword>
<keyword evidence="1" id="KW-0472">Membrane</keyword>
<gene>
    <name evidence="2" type="ORF">R4F53_01115</name>
</gene>
<evidence type="ECO:0000256" key="1">
    <source>
        <dbReference type="SAM" id="Phobius"/>
    </source>
</evidence>
<dbReference type="Proteomes" id="UP001187143">
    <property type="component" value="Unassembled WGS sequence"/>
</dbReference>
<dbReference type="PANTHER" id="PTHR30188">
    <property type="entry name" value="ABC TRANSPORTER PERMEASE PROTEIN-RELATED"/>
    <property type="match status" value="1"/>
</dbReference>
<evidence type="ECO:0000313" key="2">
    <source>
        <dbReference type="EMBL" id="MDV7010907.1"/>
    </source>
</evidence>
<dbReference type="PANTHER" id="PTHR30188:SF13">
    <property type="entry name" value="CONSERVED HYPOTHETICAL INTEGRAL MEMBRANE PROTEIN YRBE3B"/>
    <property type="match status" value="1"/>
</dbReference>
<feature type="transmembrane region" description="Helical" evidence="1">
    <location>
        <begin position="163"/>
        <end position="193"/>
    </location>
</feature>
<accession>A0AAE4R9B4</accession>
<dbReference type="GeneID" id="45454150"/>
<sequence>MTDAAREPSWFVTLGPRLVGSTRKLGEQTVFYGQSVASTADAVRRYPGELLRLIAEMGMGTGALAVIGGTVGIIGFLTLTTGALVAVQGYDTLSNIGVEALTGFLSAFLNVRMIAPCTAGLALAATIGAGATAQLGAMRINEEIDALEVMGIRAVTYLASTRIIAGILVVIPLYAVAVLMSFIAAKLLTIYVYGQSRGVYEHYFATFLRPNDLLWSFLSALTMATGVMVVHTYYGFTATGGPAGVGEAVGRSVRSSMIVTAFVCLMISLSVYGQSGNFNLSG</sequence>
<name>A0AAE4R9B4_MYCIT</name>
<dbReference type="InterPro" id="IPR030802">
    <property type="entry name" value="Permease_MalE"/>
</dbReference>
<protein>
    <submittedName>
        <fullName evidence="2">ABC transporter permease</fullName>
    </submittedName>
</protein>
<comment type="caution">
    <text evidence="2">The sequence shown here is derived from an EMBL/GenBank/DDBJ whole genome shotgun (WGS) entry which is preliminary data.</text>
</comment>
<dbReference type="AlphaFoldDB" id="A0AAE4R9B4"/>
<feature type="transmembrane region" description="Helical" evidence="1">
    <location>
        <begin position="62"/>
        <end position="87"/>
    </location>
</feature>
<dbReference type="EMBL" id="JAWLLD010000001">
    <property type="protein sequence ID" value="MDV7010907.1"/>
    <property type="molecule type" value="Genomic_DNA"/>
</dbReference>